<evidence type="ECO:0000313" key="2">
    <source>
        <dbReference type="Proteomes" id="UP000887013"/>
    </source>
</evidence>
<keyword evidence="2" id="KW-1185">Reference proteome</keyword>
<sequence>MGNTSFSGFPFETWTSKDVLPHGREVGRKAKTPTWFTFRVMMAIHTTQLATAKTDRDMKRVQEFQKEGKLLNGHAEQNMDSTFLSMRRL</sequence>
<dbReference type="AlphaFoldDB" id="A0A8X6UIN4"/>
<name>A0A8X6UIN4_NEPPI</name>
<protein>
    <submittedName>
        <fullName evidence="1">Uncharacterized protein</fullName>
    </submittedName>
</protein>
<dbReference type="Proteomes" id="UP000887013">
    <property type="component" value="Unassembled WGS sequence"/>
</dbReference>
<comment type="caution">
    <text evidence="1">The sequence shown here is derived from an EMBL/GenBank/DDBJ whole genome shotgun (WGS) entry which is preliminary data.</text>
</comment>
<gene>
    <name evidence="1" type="ORF">NPIL_576021</name>
</gene>
<reference evidence="1" key="1">
    <citation type="submission" date="2020-08" db="EMBL/GenBank/DDBJ databases">
        <title>Multicomponent nature underlies the extraordinary mechanical properties of spider dragline silk.</title>
        <authorList>
            <person name="Kono N."/>
            <person name="Nakamura H."/>
            <person name="Mori M."/>
            <person name="Yoshida Y."/>
            <person name="Ohtoshi R."/>
            <person name="Malay A.D."/>
            <person name="Moran D.A.P."/>
            <person name="Tomita M."/>
            <person name="Numata K."/>
            <person name="Arakawa K."/>
        </authorList>
    </citation>
    <scope>NUCLEOTIDE SEQUENCE</scope>
</reference>
<proteinExistence type="predicted"/>
<organism evidence="1 2">
    <name type="scientific">Nephila pilipes</name>
    <name type="common">Giant wood spider</name>
    <name type="synonym">Nephila maculata</name>
    <dbReference type="NCBI Taxonomy" id="299642"/>
    <lineage>
        <taxon>Eukaryota</taxon>
        <taxon>Metazoa</taxon>
        <taxon>Ecdysozoa</taxon>
        <taxon>Arthropoda</taxon>
        <taxon>Chelicerata</taxon>
        <taxon>Arachnida</taxon>
        <taxon>Araneae</taxon>
        <taxon>Araneomorphae</taxon>
        <taxon>Entelegynae</taxon>
        <taxon>Araneoidea</taxon>
        <taxon>Nephilidae</taxon>
        <taxon>Nephila</taxon>
    </lineage>
</organism>
<accession>A0A8X6UIN4</accession>
<dbReference type="EMBL" id="BMAW01034933">
    <property type="protein sequence ID" value="GFU37446.1"/>
    <property type="molecule type" value="Genomic_DNA"/>
</dbReference>
<evidence type="ECO:0000313" key="1">
    <source>
        <dbReference type="EMBL" id="GFU37446.1"/>
    </source>
</evidence>